<evidence type="ECO:0000313" key="3">
    <source>
        <dbReference type="Proteomes" id="UP000253961"/>
    </source>
</evidence>
<accession>A0A369Q6I3</accession>
<dbReference type="SUPFAM" id="SSF88723">
    <property type="entry name" value="PIN domain-like"/>
    <property type="match status" value="1"/>
</dbReference>
<proteinExistence type="predicted"/>
<gene>
    <name evidence="2" type="ORF">DU508_00565</name>
</gene>
<feature type="domain" description="PIN" evidence="1">
    <location>
        <begin position="2"/>
        <end position="116"/>
    </location>
</feature>
<comment type="caution">
    <text evidence="2">The sequence shown here is derived from an EMBL/GenBank/DDBJ whole genome shotgun (WGS) entry which is preliminary data.</text>
</comment>
<sequence>MKIFLDANVLVSVLNKEYPLFTYSSRILSLASHPKFEVYTSPLCLAIAFYFAEKKHNSQMAKQKIDLLCLHIKIAPNSSTGVFNTLSNKSIHDFEDGLEYYAAESANCKCIITEDIQDFYFSEIEVLNCQEFFKRHLLN</sequence>
<evidence type="ECO:0000313" key="2">
    <source>
        <dbReference type="EMBL" id="RDC58529.1"/>
    </source>
</evidence>
<protein>
    <submittedName>
        <fullName evidence="2">PIN domain-containing protein</fullName>
    </submittedName>
</protein>
<dbReference type="AlphaFoldDB" id="A0A369Q6I3"/>
<dbReference type="Pfam" id="PF13470">
    <property type="entry name" value="PIN_3"/>
    <property type="match status" value="1"/>
</dbReference>
<dbReference type="Proteomes" id="UP000253961">
    <property type="component" value="Unassembled WGS sequence"/>
</dbReference>
<dbReference type="InterPro" id="IPR002716">
    <property type="entry name" value="PIN_dom"/>
</dbReference>
<dbReference type="InterPro" id="IPR029060">
    <property type="entry name" value="PIN-like_dom_sf"/>
</dbReference>
<keyword evidence="3" id="KW-1185">Reference proteome</keyword>
<name>A0A369Q6I3_9SPHI</name>
<dbReference type="EMBL" id="QPKV01000001">
    <property type="protein sequence ID" value="RDC58529.1"/>
    <property type="molecule type" value="Genomic_DNA"/>
</dbReference>
<dbReference type="OrthoDB" id="1148871at2"/>
<dbReference type="RefSeq" id="WP_115400903.1">
    <property type="nucleotide sequence ID" value="NZ_QPKV01000001.1"/>
</dbReference>
<organism evidence="2 3">
    <name type="scientific">Pedobacter chinensis</name>
    <dbReference type="NCBI Taxonomy" id="2282421"/>
    <lineage>
        <taxon>Bacteria</taxon>
        <taxon>Pseudomonadati</taxon>
        <taxon>Bacteroidota</taxon>
        <taxon>Sphingobacteriia</taxon>
        <taxon>Sphingobacteriales</taxon>
        <taxon>Sphingobacteriaceae</taxon>
        <taxon>Pedobacter</taxon>
    </lineage>
</organism>
<dbReference type="Gene3D" id="3.40.50.1010">
    <property type="entry name" value="5'-nuclease"/>
    <property type="match status" value="1"/>
</dbReference>
<reference evidence="2 3" key="1">
    <citation type="submission" date="2018-07" db="EMBL/GenBank/DDBJ databases">
        <title>Pedobacter sp. nov., isolated from soil.</title>
        <authorList>
            <person name="Zhou L.Y."/>
            <person name="Du Z.J."/>
        </authorList>
    </citation>
    <scope>NUCLEOTIDE SEQUENCE [LARGE SCALE GENOMIC DNA]</scope>
    <source>
        <strain evidence="2 3">JDX94</strain>
    </source>
</reference>
<evidence type="ECO:0000259" key="1">
    <source>
        <dbReference type="Pfam" id="PF13470"/>
    </source>
</evidence>